<dbReference type="OrthoDB" id="983711at2759"/>
<sequence length="75" mass="8782">MAPTLEEYERLLGLPLAESGSYFHQDQTPSWGTIAWLLKVSEEEMTRVKRNRNGSEGLPKVYLEKRLDLFRVRED</sequence>
<keyword evidence="3" id="KW-1185">Reference proteome</keyword>
<feature type="non-terminal residue" evidence="2">
    <location>
        <position position="1"/>
    </location>
</feature>
<protein>
    <recommendedName>
        <fullName evidence="1">DUF7745 domain-containing protein</fullName>
    </recommendedName>
</protein>
<accession>A0A371EKF1</accession>
<dbReference type="Proteomes" id="UP000257109">
    <property type="component" value="Unassembled WGS sequence"/>
</dbReference>
<gene>
    <name evidence="2" type="ORF">CR513_54716</name>
</gene>
<dbReference type="EMBL" id="QJKJ01013412">
    <property type="protein sequence ID" value="RDX66511.1"/>
    <property type="molecule type" value="Genomic_DNA"/>
</dbReference>
<dbReference type="Pfam" id="PF24924">
    <property type="entry name" value="DUF7745"/>
    <property type="match status" value="1"/>
</dbReference>
<evidence type="ECO:0000259" key="1">
    <source>
        <dbReference type="Pfam" id="PF24924"/>
    </source>
</evidence>
<dbReference type="InterPro" id="IPR056647">
    <property type="entry name" value="DUF7745"/>
</dbReference>
<comment type="caution">
    <text evidence="2">The sequence shown here is derived from an EMBL/GenBank/DDBJ whole genome shotgun (WGS) entry which is preliminary data.</text>
</comment>
<name>A0A371EKF1_MUCPR</name>
<feature type="domain" description="DUF7745" evidence="1">
    <location>
        <begin position="1"/>
        <end position="71"/>
    </location>
</feature>
<evidence type="ECO:0000313" key="3">
    <source>
        <dbReference type="Proteomes" id="UP000257109"/>
    </source>
</evidence>
<dbReference type="AlphaFoldDB" id="A0A371EKF1"/>
<reference evidence="2" key="1">
    <citation type="submission" date="2018-05" db="EMBL/GenBank/DDBJ databases">
        <title>Draft genome of Mucuna pruriens seed.</title>
        <authorList>
            <person name="Nnadi N.E."/>
            <person name="Vos R."/>
            <person name="Hasami M.H."/>
            <person name="Devisetty U.K."/>
            <person name="Aguiy J.C."/>
        </authorList>
    </citation>
    <scope>NUCLEOTIDE SEQUENCE [LARGE SCALE GENOMIC DNA]</scope>
    <source>
        <strain evidence="2">JCA_2017</strain>
    </source>
</reference>
<proteinExistence type="predicted"/>
<organism evidence="2 3">
    <name type="scientific">Mucuna pruriens</name>
    <name type="common">Velvet bean</name>
    <name type="synonym">Dolichos pruriens</name>
    <dbReference type="NCBI Taxonomy" id="157652"/>
    <lineage>
        <taxon>Eukaryota</taxon>
        <taxon>Viridiplantae</taxon>
        <taxon>Streptophyta</taxon>
        <taxon>Embryophyta</taxon>
        <taxon>Tracheophyta</taxon>
        <taxon>Spermatophyta</taxon>
        <taxon>Magnoliopsida</taxon>
        <taxon>eudicotyledons</taxon>
        <taxon>Gunneridae</taxon>
        <taxon>Pentapetalae</taxon>
        <taxon>rosids</taxon>
        <taxon>fabids</taxon>
        <taxon>Fabales</taxon>
        <taxon>Fabaceae</taxon>
        <taxon>Papilionoideae</taxon>
        <taxon>50 kb inversion clade</taxon>
        <taxon>NPAAA clade</taxon>
        <taxon>indigoferoid/millettioid clade</taxon>
        <taxon>Phaseoleae</taxon>
        <taxon>Mucuna</taxon>
    </lineage>
</organism>
<evidence type="ECO:0000313" key="2">
    <source>
        <dbReference type="EMBL" id="RDX66511.1"/>
    </source>
</evidence>